<evidence type="ECO:0000256" key="2">
    <source>
        <dbReference type="SAM" id="Phobius"/>
    </source>
</evidence>
<dbReference type="OrthoDB" id="416407at2759"/>
<gene>
    <name evidence="3" type="ORF">C1SCF055_LOCUS25339</name>
</gene>
<feature type="transmembrane region" description="Helical" evidence="2">
    <location>
        <begin position="593"/>
        <end position="610"/>
    </location>
</feature>
<name>A0A9P1CV12_9DINO</name>
<protein>
    <submittedName>
        <fullName evidence="3">Uncharacterized protein</fullName>
    </submittedName>
</protein>
<dbReference type="EMBL" id="CAMXCT030002581">
    <property type="protein sequence ID" value="CAL4786404.1"/>
    <property type="molecule type" value="Genomic_DNA"/>
</dbReference>
<keyword evidence="2" id="KW-0812">Transmembrane</keyword>
<reference evidence="4 5" key="2">
    <citation type="submission" date="2024-05" db="EMBL/GenBank/DDBJ databases">
        <authorList>
            <person name="Chen Y."/>
            <person name="Shah S."/>
            <person name="Dougan E. K."/>
            <person name="Thang M."/>
            <person name="Chan C."/>
        </authorList>
    </citation>
    <scope>NUCLEOTIDE SEQUENCE [LARGE SCALE GENOMIC DNA]</scope>
</reference>
<feature type="transmembrane region" description="Helical" evidence="2">
    <location>
        <begin position="380"/>
        <end position="397"/>
    </location>
</feature>
<feature type="transmembrane region" description="Helical" evidence="2">
    <location>
        <begin position="290"/>
        <end position="311"/>
    </location>
</feature>
<keyword evidence="2" id="KW-1133">Transmembrane helix</keyword>
<sequence>MSLSAASERVPSAPSAPPAPSAASHSLKSLHIQQFSEISEQPALHEWMQLIHTALKQIQTSTANQCLMIQDLQSSVAAQSAALHAVGLGSISETSETPSQLAVHASEIPPSAPREEENVKKQRKCQSDPLGSLSMAKQSQLRESKRENRLNFELPNSLGLRDLEDLNANQLLSGFRPIRPGKRHPSALLVPCPSSPLQSPEALEAFGEHRPKSLNSKTRGEEKALVLSKGRMSMDELRMHHDEVTVVANRTGPGYNKGNDGNLHSLPVLGRFLLCFSGQMQFGNGLASRFFAFFSYAILPLAVSIVLLCTADIDSKWSFTKSVTLCCFQTGLSLASHNLKSNGFDLLLGPKDHQLDEYAVNAEFMSEWQSMSRRRLMQTLGAYAVLAALVAIVNFLSEAPVPSLTSLIGCHFSIFEAAFWLMQFRYLMLCYSLLHVGCGFELALDSFTLSFFKSMSIEDALEEWNILQATLRQVSTKMSNCFRAMGFCCLASVALLAEQVIFYTDEVSLSNKLQWSSRFYPMVIFFLYTMVRAAAVTEKANRVAPLVNSWKFHGEEDGMLSHGRQYAVQYIMQSRAGFYLGAAQLTFPHVQQIVYYFAAISFALFSRLLAD</sequence>
<evidence type="ECO:0000313" key="4">
    <source>
        <dbReference type="EMBL" id="CAL4786404.1"/>
    </source>
</evidence>
<organism evidence="3">
    <name type="scientific">Cladocopium goreaui</name>
    <dbReference type="NCBI Taxonomy" id="2562237"/>
    <lineage>
        <taxon>Eukaryota</taxon>
        <taxon>Sar</taxon>
        <taxon>Alveolata</taxon>
        <taxon>Dinophyceae</taxon>
        <taxon>Suessiales</taxon>
        <taxon>Symbiodiniaceae</taxon>
        <taxon>Cladocopium</taxon>
    </lineage>
</organism>
<dbReference type="Proteomes" id="UP001152797">
    <property type="component" value="Unassembled WGS sequence"/>
</dbReference>
<dbReference type="EMBL" id="CAMXCT010002581">
    <property type="protein sequence ID" value="CAI3999092.1"/>
    <property type="molecule type" value="Genomic_DNA"/>
</dbReference>
<evidence type="ECO:0000313" key="5">
    <source>
        <dbReference type="Proteomes" id="UP001152797"/>
    </source>
</evidence>
<feature type="transmembrane region" description="Helical" evidence="2">
    <location>
        <begin position="481"/>
        <end position="503"/>
    </location>
</feature>
<dbReference type="AlphaFoldDB" id="A0A9P1CV12"/>
<keyword evidence="5" id="KW-1185">Reference proteome</keyword>
<accession>A0A9P1CV12</accession>
<comment type="caution">
    <text evidence="3">The sequence shown here is derived from an EMBL/GenBank/DDBJ whole genome shotgun (WGS) entry which is preliminary data.</text>
</comment>
<reference evidence="3" key="1">
    <citation type="submission" date="2022-10" db="EMBL/GenBank/DDBJ databases">
        <authorList>
            <person name="Chen Y."/>
            <person name="Dougan E. K."/>
            <person name="Chan C."/>
            <person name="Rhodes N."/>
            <person name="Thang M."/>
        </authorList>
    </citation>
    <scope>NUCLEOTIDE SEQUENCE</scope>
</reference>
<proteinExistence type="predicted"/>
<feature type="compositionally biased region" description="Low complexity" evidence="1">
    <location>
        <begin position="1"/>
        <end position="13"/>
    </location>
</feature>
<dbReference type="EMBL" id="CAMXCT020002581">
    <property type="protein sequence ID" value="CAL1152467.1"/>
    <property type="molecule type" value="Genomic_DNA"/>
</dbReference>
<feature type="region of interest" description="Disordered" evidence="1">
    <location>
        <begin position="1"/>
        <end position="27"/>
    </location>
</feature>
<keyword evidence="2" id="KW-0472">Membrane</keyword>
<feature type="region of interest" description="Disordered" evidence="1">
    <location>
        <begin position="95"/>
        <end position="148"/>
    </location>
</feature>
<feature type="transmembrane region" description="Helical" evidence="2">
    <location>
        <begin position="515"/>
        <end position="535"/>
    </location>
</feature>
<evidence type="ECO:0000256" key="1">
    <source>
        <dbReference type="SAM" id="MobiDB-lite"/>
    </source>
</evidence>
<evidence type="ECO:0000313" key="3">
    <source>
        <dbReference type="EMBL" id="CAI3999092.1"/>
    </source>
</evidence>